<sequence>MVRPGGKLTIGVFSAVSHFLREAGVGVADVGRKVGARVRYAARPVTTPAFHRLAKADPVDVASGEVLLCQTDVELPGVLPLVLSRTHISSYRLGGWFGTSWASTLDQRLEAAGPALRFVGADGMVLDFPIPEAGASVEPMDGPRLSLRRDGGGFTLSDPTGESVLRFEGGPSVFRLIRVEDRNRNHIDIGYENDGSIARIEHSGGYRIQVETTAGRITGFRLRDSVLVRFGYDGAGNLAKVTDPSDRSLSFSYDADGRLTGWRDSNDCWYRYTYDEAGRCVRAEGKGGFLNAAFEYDPQGRWSAMTDSLGHRHGFEFNERGRVVAEVDPLGNRTTSTWDGRDRLLARTDPLGHTTRYEYDDNDNIVAVERPDGHRIGAEYNDLNLPVRITEADGSAWRQEYDARGNLTAVINPLGAETRYGYDEYGRLCSVADAVGGIARIRPNTAGLPLEVVAATGAVTRYAWDAFGRLSALEGPVTGPTRFGWTAESELAWWSGPGSAVERSRYDGEGNLLEHTDGAGRVTRYTYTDFDLVSARIDPDGARWEFRHDTELRLVAVTDPAGSVWRYEYDPAGNLVAETDFNGRRLAYAYDAAGRTIECRNGNGEVLRLVRDQMGNVVEERQGDRVVATFAYDRLGRLIRARNTDAEIVFTRDALGQVVAESCNGRTASFAFDAAGRRVRRTTPAGVETIWRYDLAGRPETLVVAGRTMTFGYDQYGRETARGIGGHTMVSQRWDPAHRLVSQIVRSATAVSQHRGYAYRADGVLAGIDEQIGGPRRFTADASGRIVGVESAAAREEYAYDAAGNLIAAGWPLSEATAEDPRGRREYAGSLLRRAGGLVYEHDAHGRLVARRSATSPTAWHFIWDVHDRLVGITTPGGDRWRYRYDPLGRRIAKQRFDAKGSLVEQTDFTWDDQVLAEQSSGNDVSTWEHLPGSFRPVAQIERSRFHAVITDALGTPTDLVDESGRLTALRHSLWGHSGTPFTPLRHPGQYHDPESGLYYNNNRYYDPATARYLSADPLGLGGGPNPHAYVANPLQLADPLGLVPCLPIRPDGETVLSGHGAYYPRLGKVTVPEGTSVAFYADHGEKNWVTLDGAHSPYVWAEDRMVPNMAAVEATGKVQPIRVFHAGQEIPNYTLYGPRFLPIYGKSKVVYWPTDLSSLLKPNMGRVHWAACQVETKIPPRAGLVAPKVIMGVLAYEGYKIYQVYDLHHEQGQLAHKMNDLDISPEQYAQVAERYDKVSKQLDDWSMFKP</sequence>
<dbReference type="PANTHER" id="PTHR32305:SF15">
    <property type="entry name" value="PROTEIN RHSA-RELATED"/>
    <property type="match status" value="1"/>
</dbReference>
<dbReference type="NCBIfam" id="TIGR01643">
    <property type="entry name" value="YD_repeat_2x"/>
    <property type="match status" value="11"/>
</dbReference>
<protein>
    <submittedName>
        <fullName evidence="5">Uncharacterized protein</fullName>
    </submittedName>
</protein>
<dbReference type="PANTHER" id="PTHR32305">
    <property type="match status" value="1"/>
</dbReference>
<dbReference type="Pfam" id="PF05593">
    <property type="entry name" value="RHS_repeat"/>
    <property type="match status" value="6"/>
</dbReference>
<dbReference type="InterPro" id="IPR056823">
    <property type="entry name" value="TEN-like_YD-shell"/>
</dbReference>
<dbReference type="Pfam" id="PF25023">
    <property type="entry name" value="TEN_YD-shell"/>
    <property type="match status" value="1"/>
</dbReference>
<feature type="domain" description="Putative adhesin Stv" evidence="3">
    <location>
        <begin position="1054"/>
        <end position="1174"/>
    </location>
</feature>
<feature type="domain" description="DUF6531" evidence="2">
    <location>
        <begin position="57"/>
        <end position="128"/>
    </location>
</feature>
<organism evidence="5 6">
    <name type="scientific">Actinoallomurus iriomotensis</name>
    <dbReference type="NCBI Taxonomy" id="478107"/>
    <lineage>
        <taxon>Bacteria</taxon>
        <taxon>Bacillati</taxon>
        <taxon>Actinomycetota</taxon>
        <taxon>Actinomycetes</taxon>
        <taxon>Streptosporangiales</taxon>
        <taxon>Thermomonosporaceae</taxon>
        <taxon>Actinoallomurus</taxon>
    </lineage>
</organism>
<dbReference type="EMBL" id="BSTK01000004">
    <property type="protein sequence ID" value="GLY85649.1"/>
    <property type="molecule type" value="Genomic_DNA"/>
</dbReference>
<dbReference type="InterPro" id="IPR045351">
    <property type="entry name" value="DUF6531"/>
</dbReference>
<dbReference type="InterPro" id="IPR050708">
    <property type="entry name" value="T6SS_VgrG/RHS"/>
</dbReference>
<evidence type="ECO:0000259" key="4">
    <source>
        <dbReference type="Pfam" id="PF25023"/>
    </source>
</evidence>
<evidence type="ECO:0000313" key="6">
    <source>
        <dbReference type="Proteomes" id="UP001165074"/>
    </source>
</evidence>
<accession>A0A9W6S211</accession>
<evidence type="ECO:0000259" key="2">
    <source>
        <dbReference type="Pfam" id="PF20148"/>
    </source>
</evidence>
<proteinExistence type="predicted"/>
<keyword evidence="1" id="KW-0677">Repeat</keyword>
<dbReference type="InterPro" id="IPR049002">
    <property type="entry name" value="Stv"/>
</dbReference>
<evidence type="ECO:0000259" key="3">
    <source>
        <dbReference type="Pfam" id="PF21527"/>
    </source>
</evidence>
<keyword evidence="6" id="KW-1185">Reference proteome</keyword>
<dbReference type="Pfam" id="PF21527">
    <property type="entry name" value="Stv"/>
    <property type="match status" value="1"/>
</dbReference>
<dbReference type="InterPro" id="IPR006530">
    <property type="entry name" value="YD"/>
</dbReference>
<dbReference type="RefSeq" id="WP_285572694.1">
    <property type="nucleotide sequence ID" value="NZ_BSTK01000004.1"/>
</dbReference>
<dbReference type="AlphaFoldDB" id="A0A9W6S211"/>
<evidence type="ECO:0000256" key="1">
    <source>
        <dbReference type="ARBA" id="ARBA00022737"/>
    </source>
</evidence>
<dbReference type="InterPro" id="IPR031325">
    <property type="entry name" value="RHS_repeat"/>
</dbReference>
<gene>
    <name evidence="5" type="ORF">Airi02_035780</name>
</gene>
<feature type="domain" description="Teneurin-like YD-shell" evidence="4">
    <location>
        <begin position="709"/>
        <end position="1017"/>
    </location>
</feature>
<dbReference type="Proteomes" id="UP001165074">
    <property type="component" value="Unassembled WGS sequence"/>
</dbReference>
<name>A0A9W6S211_9ACTN</name>
<reference evidence="5" key="1">
    <citation type="submission" date="2023-03" db="EMBL/GenBank/DDBJ databases">
        <title>Actinoallomurus iriomotensis NBRC 103684.</title>
        <authorList>
            <person name="Ichikawa N."/>
            <person name="Sato H."/>
            <person name="Tonouchi N."/>
        </authorList>
    </citation>
    <scope>NUCLEOTIDE SEQUENCE</scope>
    <source>
        <strain evidence="5">NBRC 103684</strain>
    </source>
</reference>
<dbReference type="InterPro" id="IPR022385">
    <property type="entry name" value="Rhs_assc_core"/>
</dbReference>
<evidence type="ECO:0000313" key="5">
    <source>
        <dbReference type="EMBL" id="GLY85649.1"/>
    </source>
</evidence>
<comment type="caution">
    <text evidence="5">The sequence shown here is derived from an EMBL/GenBank/DDBJ whole genome shotgun (WGS) entry which is preliminary data.</text>
</comment>
<dbReference type="NCBIfam" id="TIGR03696">
    <property type="entry name" value="Rhs_assc_core"/>
    <property type="match status" value="1"/>
</dbReference>
<dbReference type="Gene3D" id="2.180.10.10">
    <property type="entry name" value="RHS repeat-associated core"/>
    <property type="match status" value="3"/>
</dbReference>
<dbReference type="Pfam" id="PF20148">
    <property type="entry name" value="DUF6531"/>
    <property type="match status" value="1"/>
</dbReference>